<comment type="caution">
    <text evidence="16">The sequence shown here is derived from an EMBL/GenBank/DDBJ whole genome shotgun (WGS) entry which is preliminary data.</text>
</comment>
<comment type="subcellular location">
    <subcellularLocation>
        <location evidence="1">Cell membrane</location>
        <topology evidence="1">Single-pass type I membrane protein</topology>
    </subcellularLocation>
</comment>
<protein>
    <recommendedName>
        <fullName evidence="15">Cadherin domain-containing protein</fullName>
    </recommendedName>
</protein>
<accession>A0AAN9TNQ2</accession>
<feature type="domain" description="Cadherin" evidence="15">
    <location>
        <begin position="382"/>
        <end position="488"/>
    </location>
</feature>
<feature type="domain" description="Cadherin" evidence="15">
    <location>
        <begin position="42"/>
        <end position="161"/>
    </location>
</feature>
<reference evidence="16 17" key="1">
    <citation type="submission" date="2024-03" db="EMBL/GenBank/DDBJ databases">
        <title>Adaptation during the transition from Ophiocordyceps entomopathogen to insect associate is accompanied by gene loss and intensified selection.</title>
        <authorList>
            <person name="Ward C.M."/>
            <person name="Onetto C.A."/>
            <person name="Borneman A.R."/>
        </authorList>
    </citation>
    <scope>NUCLEOTIDE SEQUENCE [LARGE SCALE GENOMIC DNA]</scope>
    <source>
        <strain evidence="16">AWRI1</strain>
        <tissue evidence="16">Single Adult Female</tissue>
    </source>
</reference>
<evidence type="ECO:0000256" key="7">
    <source>
        <dbReference type="ARBA" id="ARBA00022837"/>
    </source>
</evidence>
<feature type="signal peptide" evidence="14">
    <location>
        <begin position="1"/>
        <end position="25"/>
    </location>
</feature>
<evidence type="ECO:0000256" key="3">
    <source>
        <dbReference type="ARBA" id="ARBA00022536"/>
    </source>
</evidence>
<dbReference type="Gene3D" id="2.60.40.60">
    <property type="entry name" value="Cadherins"/>
    <property type="match status" value="10"/>
</dbReference>
<keyword evidence="12" id="KW-0325">Glycoprotein</keyword>
<dbReference type="FunFam" id="2.60.40.60:FF:000033">
    <property type="entry name" value="FAT atypical cadherin 1"/>
    <property type="match status" value="1"/>
</dbReference>
<dbReference type="FunFam" id="2.60.40.60:FF:000005">
    <property type="entry name" value="Protocadherin 9"/>
    <property type="match status" value="1"/>
</dbReference>
<keyword evidence="2" id="KW-1003">Cell membrane</keyword>
<dbReference type="GO" id="GO:0007163">
    <property type="term" value="P:establishment or maintenance of cell polarity"/>
    <property type="evidence" value="ECO:0007669"/>
    <property type="project" value="UniProtKB-ARBA"/>
</dbReference>
<feature type="domain" description="Cadherin" evidence="15">
    <location>
        <begin position="854"/>
        <end position="958"/>
    </location>
</feature>
<dbReference type="GO" id="GO:0005509">
    <property type="term" value="F:calcium ion binding"/>
    <property type="evidence" value="ECO:0007669"/>
    <property type="project" value="UniProtKB-UniRule"/>
</dbReference>
<dbReference type="InterPro" id="IPR050971">
    <property type="entry name" value="Cadherin-domain_protein"/>
</dbReference>
<feature type="domain" description="Cadherin" evidence="15">
    <location>
        <begin position="280"/>
        <end position="381"/>
    </location>
</feature>
<keyword evidence="10" id="KW-0472">Membrane</keyword>
<feature type="chain" id="PRO_5043034396" description="Cadherin domain-containing protein" evidence="14">
    <location>
        <begin position="26"/>
        <end position="1170"/>
    </location>
</feature>
<dbReference type="SMART" id="SM00112">
    <property type="entry name" value="CA"/>
    <property type="match status" value="9"/>
</dbReference>
<dbReference type="Proteomes" id="UP001367676">
    <property type="component" value="Unassembled WGS sequence"/>
</dbReference>
<dbReference type="FunFam" id="2.60.40.60:FF:000066">
    <property type="entry name" value="FAT atypical cadherin 1"/>
    <property type="match status" value="1"/>
</dbReference>
<dbReference type="GO" id="GO:0048731">
    <property type="term" value="P:system development"/>
    <property type="evidence" value="ECO:0007669"/>
    <property type="project" value="UniProtKB-ARBA"/>
</dbReference>
<keyword evidence="4" id="KW-0812">Transmembrane</keyword>
<dbReference type="GO" id="GO:0005886">
    <property type="term" value="C:plasma membrane"/>
    <property type="evidence" value="ECO:0007669"/>
    <property type="project" value="UniProtKB-SubCell"/>
</dbReference>
<feature type="domain" description="Cadherin" evidence="15">
    <location>
        <begin position="749"/>
        <end position="853"/>
    </location>
</feature>
<dbReference type="PROSITE" id="PS00232">
    <property type="entry name" value="CADHERIN_1"/>
    <property type="match status" value="4"/>
</dbReference>
<name>A0AAN9TNQ2_9HEMI</name>
<dbReference type="GO" id="GO:0048589">
    <property type="term" value="P:developmental growth"/>
    <property type="evidence" value="ECO:0007669"/>
    <property type="project" value="UniProtKB-ARBA"/>
</dbReference>
<evidence type="ECO:0000256" key="14">
    <source>
        <dbReference type="SAM" id="SignalP"/>
    </source>
</evidence>
<dbReference type="FunFam" id="2.60.40.60:FF:000064">
    <property type="entry name" value="FAT atypical cadherin 1"/>
    <property type="match status" value="1"/>
</dbReference>
<evidence type="ECO:0000256" key="8">
    <source>
        <dbReference type="ARBA" id="ARBA00022889"/>
    </source>
</evidence>
<keyword evidence="8" id="KW-0130">Cell adhesion</keyword>
<evidence type="ECO:0000313" key="17">
    <source>
        <dbReference type="Proteomes" id="UP001367676"/>
    </source>
</evidence>
<dbReference type="GO" id="GO:0030154">
    <property type="term" value="P:cell differentiation"/>
    <property type="evidence" value="ECO:0007669"/>
    <property type="project" value="UniProtKB-ARBA"/>
</dbReference>
<evidence type="ECO:0000256" key="6">
    <source>
        <dbReference type="ARBA" id="ARBA00022737"/>
    </source>
</evidence>
<sequence length="1170" mass="130590">MEMRWPPKWLGYRILVCAVLATTCALPLATAYKVAPSSLRFTKRVYNATIPESSVPKTYVRVEEKMGIWCADPSLEIRYKITRGNRDSFFSANEELTGDFWFLLVRTRTAQNDVLNREREAHYALTVKAFISERQKKGVLAETETTVLVTVLDKNDVSPIFLQSEYEATVAEDTPLYASVAHVLAEDADLGINGEIYYSLREPSEQFAMHPTTGVLSLTRPLRYADKSMHELTAVARDRGLGNSRTKPSTATVRVRVKQVNLHGPDIYVQHLPEVIEQSNTDVYAIVRVTDRDTGVHGEIERLEITDGDPDGHFRIRPSVKDGAVRRGEYNIEVLKLLDRETAPRGYNLTLRAVDRGVPPKETFKSVMVQLADVNDNAPVFDREEYEANVAETAPVNSPVVKVKVTDADAGKNAEVLLELVGGNEGREFRINSDTGMLYTAVPLDAETKSYYTLTVSARDQGNVGSRRQTAAKIKVNVVDANDNDPLFEAPLAEVAVNENEPAGTIVTRLVARDRDSGENSYISYVIANLNPVPFEIDHFAGIVKTTQLLDYESMRREYTLKVRASDWGLPYRRQTEMQLRVRLLDVNDNRPQFEKVDCVGNVTRGLPIGREIFRLSAIDFDAGNIISYRIVAGNEDNCFALDATVGTVSVTCDLNDTASGVRELSVTATDSKHFADTMRMRIHLVDAQNDKNNNSNNNNFTCRDTGVVRRLTELLALSEKNNLPVALKEEFGMTPSRYGDNLHAPELLQFPAEVRVNESAPLGAVLVLIKARDRDLGYNGKLVYGISDGDDDSLFRLEPDSGELRLIGRLDRERRTHYRLNVTVYDLGRPQKSVWRWLPVVVLDVNDNAPKFERALVNLRISEGTANGTAIYVLNATDADEGENALVAYALLYEQRDFYVNSTSGVLYIAIPLDRERQSYYELVVRATDGAVEPTSLHADALVRITVTDVNDNAPNFSLPQYSVRAREDLPVGTVVAILTATDADLDEGGRVTYSMTAADEEMAGLFSIDPMTGTVRLAQSLDFEKDQVHTLVVRATDGGTPPLFSETKLVLEVIDVNENVYAPVFDTLTVSCTVLENQPPRTFVKQVRATDADAVGDDSNIGYTIRDGDGLGYFSIDSEDVLYIQSEYQDSVYEFHSKIKGVKVSNLDFQFLKYRYFLSKNLFTRNDT</sequence>
<evidence type="ECO:0000313" key="16">
    <source>
        <dbReference type="EMBL" id="KAK7602107.1"/>
    </source>
</evidence>
<dbReference type="FunFam" id="2.60.40.60:FF:000015">
    <property type="entry name" value="FAT atypical cadherin 1"/>
    <property type="match status" value="2"/>
</dbReference>
<evidence type="ECO:0000256" key="1">
    <source>
        <dbReference type="ARBA" id="ARBA00004251"/>
    </source>
</evidence>
<dbReference type="PANTHER" id="PTHR24025">
    <property type="entry name" value="DESMOGLEIN FAMILY MEMBER"/>
    <property type="match status" value="1"/>
</dbReference>
<evidence type="ECO:0000256" key="2">
    <source>
        <dbReference type="ARBA" id="ARBA00022475"/>
    </source>
</evidence>
<feature type="domain" description="Cadherin" evidence="15">
    <location>
        <begin position="1068"/>
        <end position="1137"/>
    </location>
</feature>
<dbReference type="PRINTS" id="PR00205">
    <property type="entry name" value="CADHERIN"/>
</dbReference>
<feature type="domain" description="Cadherin" evidence="15">
    <location>
        <begin position="489"/>
        <end position="594"/>
    </location>
</feature>
<keyword evidence="3" id="KW-0245">EGF-like domain</keyword>
<keyword evidence="9" id="KW-1133">Transmembrane helix</keyword>
<proteinExistence type="predicted"/>
<dbReference type="InterPro" id="IPR015919">
    <property type="entry name" value="Cadherin-like_sf"/>
</dbReference>
<evidence type="ECO:0000256" key="10">
    <source>
        <dbReference type="ARBA" id="ARBA00023136"/>
    </source>
</evidence>
<evidence type="ECO:0000256" key="4">
    <source>
        <dbReference type="ARBA" id="ARBA00022692"/>
    </source>
</evidence>
<dbReference type="AlphaFoldDB" id="A0AAN9TNQ2"/>
<keyword evidence="17" id="KW-1185">Reference proteome</keyword>
<dbReference type="FunFam" id="2.60.40.60:FF:000024">
    <property type="entry name" value="FAT atypical cadherin 3"/>
    <property type="match status" value="1"/>
</dbReference>
<dbReference type="SUPFAM" id="SSF49313">
    <property type="entry name" value="Cadherin-like"/>
    <property type="match status" value="10"/>
</dbReference>
<evidence type="ECO:0000259" key="15">
    <source>
        <dbReference type="PROSITE" id="PS50268"/>
    </source>
</evidence>
<dbReference type="GO" id="GO:0001736">
    <property type="term" value="P:establishment of planar polarity"/>
    <property type="evidence" value="ECO:0007669"/>
    <property type="project" value="UniProtKB-ARBA"/>
</dbReference>
<dbReference type="CDD" id="cd11304">
    <property type="entry name" value="Cadherin_repeat"/>
    <property type="match status" value="10"/>
</dbReference>
<keyword evidence="5 14" id="KW-0732">Signal</keyword>
<organism evidence="16 17">
    <name type="scientific">Parthenolecanium corni</name>
    <dbReference type="NCBI Taxonomy" id="536013"/>
    <lineage>
        <taxon>Eukaryota</taxon>
        <taxon>Metazoa</taxon>
        <taxon>Ecdysozoa</taxon>
        <taxon>Arthropoda</taxon>
        <taxon>Hexapoda</taxon>
        <taxon>Insecta</taxon>
        <taxon>Pterygota</taxon>
        <taxon>Neoptera</taxon>
        <taxon>Paraneoptera</taxon>
        <taxon>Hemiptera</taxon>
        <taxon>Sternorrhyncha</taxon>
        <taxon>Coccoidea</taxon>
        <taxon>Coccidae</taxon>
        <taxon>Parthenolecanium</taxon>
    </lineage>
</organism>
<keyword evidence="7 13" id="KW-0106">Calcium</keyword>
<evidence type="ECO:0000256" key="12">
    <source>
        <dbReference type="ARBA" id="ARBA00023180"/>
    </source>
</evidence>
<dbReference type="GO" id="GO:0048513">
    <property type="term" value="P:animal organ development"/>
    <property type="evidence" value="ECO:0007669"/>
    <property type="project" value="UniProtKB-ARBA"/>
</dbReference>
<dbReference type="GO" id="GO:0008104">
    <property type="term" value="P:intracellular protein localization"/>
    <property type="evidence" value="ECO:0007669"/>
    <property type="project" value="UniProtKB-ARBA"/>
</dbReference>
<dbReference type="EMBL" id="JBBCAQ010000010">
    <property type="protein sequence ID" value="KAK7602107.1"/>
    <property type="molecule type" value="Genomic_DNA"/>
</dbReference>
<feature type="domain" description="Cadherin" evidence="15">
    <location>
        <begin position="959"/>
        <end position="1067"/>
    </location>
</feature>
<feature type="domain" description="Cadherin" evidence="15">
    <location>
        <begin position="162"/>
        <end position="267"/>
    </location>
</feature>
<dbReference type="PANTHER" id="PTHR24025:SF28">
    <property type="entry name" value="PUTATIVE-RELATED"/>
    <property type="match status" value="1"/>
</dbReference>
<dbReference type="InterPro" id="IPR002126">
    <property type="entry name" value="Cadherin-like_dom"/>
</dbReference>
<evidence type="ECO:0000256" key="5">
    <source>
        <dbReference type="ARBA" id="ARBA00022729"/>
    </source>
</evidence>
<dbReference type="PROSITE" id="PS50268">
    <property type="entry name" value="CADHERIN_2"/>
    <property type="match status" value="10"/>
</dbReference>
<evidence type="ECO:0000256" key="13">
    <source>
        <dbReference type="PROSITE-ProRule" id="PRU00043"/>
    </source>
</evidence>
<evidence type="ECO:0000256" key="11">
    <source>
        <dbReference type="ARBA" id="ARBA00023157"/>
    </source>
</evidence>
<gene>
    <name evidence="16" type="ORF">V9T40_009548</name>
</gene>
<dbReference type="GO" id="GO:0005911">
    <property type="term" value="C:cell-cell junction"/>
    <property type="evidence" value="ECO:0007669"/>
    <property type="project" value="TreeGrafter"/>
</dbReference>
<keyword evidence="11" id="KW-1015">Disulfide bond</keyword>
<feature type="domain" description="Cadherin" evidence="15">
    <location>
        <begin position="603"/>
        <end position="701"/>
    </location>
</feature>
<dbReference type="FunFam" id="2.60.40.60:FF:000039">
    <property type="entry name" value="FAT atypical cadherin 3"/>
    <property type="match status" value="1"/>
</dbReference>
<keyword evidence="6" id="KW-0677">Repeat</keyword>
<dbReference type="GO" id="GO:0007156">
    <property type="term" value="P:homophilic cell adhesion via plasma membrane adhesion molecules"/>
    <property type="evidence" value="ECO:0007669"/>
    <property type="project" value="InterPro"/>
</dbReference>
<evidence type="ECO:0000256" key="9">
    <source>
        <dbReference type="ARBA" id="ARBA00022989"/>
    </source>
</evidence>
<dbReference type="InterPro" id="IPR020894">
    <property type="entry name" value="Cadherin_CS"/>
</dbReference>
<dbReference type="Pfam" id="PF00028">
    <property type="entry name" value="Cadherin"/>
    <property type="match status" value="7"/>
</dbReference>